<name>A0A561BKB6_9ACTN</name>
<gene>
    <name evidence="5" type="ORF">FB561_0367</name>
</gene>
<dbReference type="PIRSF" id="PIRSF001365">
    <property type="entry name" value="DHDPS"/>
    <property type="match status" value="1"/>
</dbReference>
<dbReference type="PANTHER" id="PTHR12128:SF66">
    <property type="entry name" value="4-HYDROXY-2-OXOGLUTARATE ALDOLASE, MITOCHONDRIAL"/>
    <property type="match status" value="1"/>
</dbReference>
<evidence type="ECO:0000313" key="5">
    <source>
        <dbReference type="EMBL" id="TWD79310.1"/>
    </source>
</evidence>
<dbReference type="PANTHER" id="PTHR12128">
    <property type="entry name" value="DIHYDRODIPICOLINATE SYNTHASE"/>
    <property type="match status" value="1"/>
</dbReference>
<dbReference type="AlphaFoldDB" id="A0A561BKB6"/>
<evidence type="ECO:0000256" key="4">
    <source>
        <dbReference type="PIRSR" id="PIRSR001365-2"/>
    </source>
</evidence>
<evidence type="ECO:0000256" key="3">
    <source>
        <dbReference type="PIRNR" id="PIRNR001365"/>
    </source>
</evidence>
<dbReference type="Proteomes" id="UP000318380">
    <property type="component" value="Unassembled WGS sequence"/>
</dbReference>
<dbReference type="CDD" id="cd00408">
    <property type="entry name" value="DHDPS-like"/>
    <property type="match status" value="1"/>
</dbReference>
<keyword evidence="6" id="KW-1185">Reference proteome</keyword>
<dbReference type="SMART" id="SM01130">
    <property type="entry name" value="DHDPS"/>
    <property type="match status" value="1"/>
</dbReference>
<feature type="binding site" evidence="4">
    <location>
        <position position="221"/>
    </location>
    <ligand>
        <name>pyruvate</name>
        <dbReference type="ChEBI" id="CHEBI:15361"/>
    </ligand>
</feature>
<dbReference type="PRINTS" id="PR00146">
    <property type="entry name" value="DHPICSNTHASE"/>
</dbReference>
<dbReference type="InterPro" id="IPR013785">
    <property type="entry name" value="Aldolase_TIM"/>
</dbReference>
<reference evidence="5 6" key="1">
    <citation type="submission" date="2019-06" db="EMBL/GenBank/DDBJ databases">
        <title>Sequencing the genomes of 1000 actinobacteria strains.</title>
        <authorList>
            <person name="Klenk H.-P."/>
        </authorList>
    </citation>
    <scope>NUCLEOTIDE SEQUENCE [LARGE SCALE GENOMIC DNA]</scope>
    <source>
        <strain evidence="5 6">DSM 24683</strain>
    </source>
</reference>
<dbReference type="SUPFAM" id="SSF51569">
    <property type="entry name" value="Aldolase"/>
    <property type="match status" value="1"/>
</dbReference>
<comment type="similarity">
    <text evidence="1 3">Belongs to the DapA family.</text>
</comment>
<dbReference type="Gene3D" id="3.20.20.70">
    <property type="entry name" value="Aldolase class I"/>
    <property type="match status" value="1"/>
</dbReference>
<dbReference type="EMBL" id="VIVK01000001">
    <property type="protein sequence ID" value="TWD79310.1"/>
    <property type="molecule type" value="Genomic_DNA"/>
</dbReference>
<evidence type="ECO:0000256" key="2">
    <source>
        <dbReference type="ARBA" id="ARBA00023239"/>
    </source>
</evidence>
<proteinExistence type="inferred from homology"/>
<dbReference type="GO" id="GO:0005829">
    <property type="term" value="C:cytosol"/>
    <property type="evidence" value="ECO:0007669"/>
    <property type="project" value="TreeGrafter"/>
</dbReference>
<comment type="caution">
    <text evidence="5">The sequence shown here is derived from an EMBL/GenBank/DDBJ whole genome shotgun (WGS) entry which is preliminary data.</text>
</comment>
<accession>A0A561BKB6</accession>
<evidence type="ECO:0000256" key="1">
    <source>
        <dbReference type="ARBA" id="ARBA00007592"/>
    </source>
</evidence>
<dbReference type="Pfam" id="PF00701">
    <property type="entry name" value="DHDPS"/>
    <property type="match status" value="1"/>
</dbReference>
<sequence>MLTSEEFAMTDQPVPPTVQGLVPILATPFHPDGSLDLPSLRRLTEFQLASGVDGVAVLGMASEAFALTSAERREVTTTVADVVGGHAPLVVGVAATSTVTAVEQTTEAAAAGADAVMVLPPFMVPPSPAQLPAFYSAVAAVGPEVMVQDAPGATGVAMSPQQIAELGALAGVTSVKVEAPPTAPKVAAVVDRISDPGFVVLGGQNAQFLLDELAAGAVGSMPACEIPDLLAPVFTDWRAGRYDDARARFDLLLPLLVYGLQSGIAWAVHKEVLVRRRLIDHPTVRVPARDLDDRARSGLTAILDRLDLPAGTTPLTGIR</sequence>
<dbReference type="GO" id="GO:0008840">
    <property type="term" value="F:4-hydroxy-tetrahydrodipicolinate synthase activity"/>
    <property type="evidence" value="ECO:0007669"/>
    <property type="project" value="TreeGrafter"/>
</dbReference>
<evidence type="ECO:0000313" key="6">
    <source>
        <dbReference type="Proteomes" id="UP000318380"/>
    </source>
</evidence>
<keyword evidence="2 3" id="KW-0456">Lyase</keyword>
<dbReference type="InterPro" id="IPR002220">
    <property type="entry name" value="DapA-like"/>
</dbReference>
<organism evidence="5 6">
    <name type="scientific">Kribbella amoyensis</name>
    <dbReference type="NCBI Taxonomy" id="996641"/>
    <lineage>
        <taxon>Bacteria</taxon>
        <taxon>Bacillati</taxon>
        <taxon>Actinomycetota</taxon>
        <taxon>Actinomycetes</taxon>
        <taxon>Propionibacteriales</taxon>
        <taxon>Kribbellaceae</taxon>
        <taxon>Kribbella</taxon>
    </lineage>
</organism>
<protein>
    <submittedName>
        <fullName evidence="5">4-hydroxy-tetrahydrodipicolinate synthase</fullName>
    </submittedName>
</protein>